<evidence type="ECO:0000313" key="5">
    <source>
        <dbReference type="Proteomes" id="UP000682733"/>
    </source>
</evidence>
<evidence type="ECO:0000259" key="2">
    <source>
        <dbReference type="Pfam" id="PF00024"/>
    </source>
</evidence>
<dbReference type="Proteomes" id="UP000677228">
    <property type="component" value="Unassembled WGS sequence"/>
</dbReference>
<comment type="caution">
    <text evidence="4">The sequence shown here is derived from an EMBL/GenBank/DDBJ whole genome shotgun (WGS) entry which is preliminary data.</text>
</comment>
<keyword evidence="1" id="KW-0732">Signal</keyword>
<dbReference type="SUPFAM" id="SSF57414">
    <property type="entry name" value="Hairpin loop containing domain-like"/>
    <property type="match status" value="1"/>
</dbReference>
<dbReference type="EMBL" id="CAJNOK010013279">
    <property type="protein sequence ID" value="CAF1181315.1"/>
    <property type="molecule type" value="Genomic_DNA"/>
</dbReference>
<dbReference type="InterPro" id="IPR011047">
    <property type="entry name" value="Quinoprotein_ADH-like_sf"/>
</dbReference>
<dbReference type="EMBL" id="CAJOBA010034803">
    <property type="protein sequence ID" value="CAF3992507.1"/>
    <property type="molecule type" value="Genomic_DNA"/>
</dbReference>
<organism evidence="4 5">
    <name type="scientific">Didymodactylos carnosus</name>
    <dbReference type="NCBI Taxonomy" id="1234261"/>
    <lineage>
        <taxon>Eukaryota</taxon>
        <taxon>Metazoa</taxon>
        <taxon>Spiralia</taxon>
        <taxon>Gnathifera</taxon>
        <taxon>Rotifera</taxon>
        <taxon>Eurotatoria</taxon>
        <taxon>Bdelloidea</taxon>
        <taxon>Philodinida</taxon>
        <taxon>Philodinidae</taxon>
        <taxon>Didymodactylos</taxon>
    </lineage>
</organism>
<dbReference type="AlphaFoldDB" id="A0A8S2NBD8"/>
<evidence type="ECO:0000313" key="4">
    <source>
        <dbReference type="EMBL" id="CAF3992507.1"/>
    </source>
</evidence>
<evidence type="ECO:0000313" key="3">
    <source>
        <dbReference type="EMBL" id="CAF1181315.1"/>
    </source>
</evidence>
<dbReference type="Proteomes" id="UP000682733">
    <property type="component" value="Unassembled WGS sequence"/>
</dbReference>
<proteinExistence type="predicted"/>
<dbReference type="InterPro" id="IPR003609">
    <property type="entry name" value="Pan_app"/>
</dbReference>
<dbReference type="Pfam" id="PF00024">
    <property type="entry name" value="PAN_1"/>
    <property type="match status" value="1"/>
</dbReference>
<feature type="chain" id="PRO_5036273736" description="Apple domain-containing protein" evidence="1">
    <location>
        <begin position="19"/>
        <end position="375"/>
    </location>
</feature>
<sequence>MFLNITFILVGLVITLSCQTITQRTAYVKLHANTDYILGNAAGLHQTLFANNLRSCVDQCHGNDFCRTAVFNFVENTCLLAEEYSYVGQLIPTSSLITVISFKLCPDNYAEPEYICFGTPQKPPVTVAFALNNMKLVNNTTNITSEAFEMTNGRVHVLSGPRVYMYSIDTYDQIKSVVVPSNSKSLRIDMMNNYYVSGGSNGIFVYNSVTNTSMTIPAMYPYYRMCIGQHHIVGVTWAPNYPRFDVYNKSNSQQIFSYSPTTNQSRDCAIINDQLIITASNGLLQTMVLRNSSSVLVPLSSNASSYMHNDNTVFVDASARLYDHPFALTTAIVITSNGQLLATYSTSRTTSGKASKYKYYFLAASSASPLVIYEY</sequence>
<feature type="domain" description="Apple" evidence="2">
    <location>
        <begin position="43"/>
        <end position="93"/>
    </location>
</feature>
<dbReference type="SUPFAM" id="SSF50998">
    <property type="entry name" value="Quinoprotein alcohol dehydrogenase-like"/>
    <property type="match status" value="1"/>
</dbReference>
<name>A0A8S2NBD8_9BILA</name>
<gene>
    <name evidence="3" type="ORF">OVA965_LOCUS23076</name>
    <name evidence="4" type="ORF">TMI583_LOCUS23791</name>
</gene>
<feature type="signal peptide" evidence="1">
    <location>
        <begin position="1"/>
        <end position="18"/>
    </location>
</feature>
<protein>
    <recommendedName>
        <fullName evidence="2">Apple domain-containing protein</fullName>
    </recommendedName>
</protein>
<accession>A0A8S2NBD8</accession>
<evidence type="ECO:0000256" key="1">
    <source>
        <dbReference type="SAM" id="SignalP"/>
    </source>
</evidence>
<reference evidence="4" key="1">
    <citation type="submission" date="2021-02" db="EMBL/GenBank/DDBJ databases">
        <authorList>
            <person name="Nowell W R."/>
        </authorList>
    </citation>
    <scope>NUCLEOTIDE SEQUENCE</scope>
</reference>